<protein>
    <submittedName>
        <fullName evidence="1">Uncharacterized protein</fullName>
    </submittedName>
</protein>
<reference evidence="1 2" key="1">
    <citation type="submission" date="2019-09" db="EMBL/GenBank/DDBJ databases">
        <title>Phylogeny of genus Pseudoclavibacter and closely related genus.</title>
        <authorList>
            <person name="Li Y."/>
        </authorList>
    </citation>
    <scope>NUCLEOTIDE SEQUENCE [LARGE SCALE GENOMIC DNA]</scope>
    <source>
        <strain evidence="1 2">EGI 60007</strain>
    </source>
</reference>
<accession>A0A6H9WV47</accession>
<name>A0A6H9WV47_9MICO</name>
<dbReference type="EMBL" id="WBJY01000001">
    <property type="protein sequence ID" value="KAB1650384.1"/>
    <property type="molecule type" value="Genomic_DNA"/>
</dbReference>
<evidence type="ECO:0000313" key="2">
    <source>
        <dbReference type="Proteomes" id="UP000431744"/>
    </source>
</evidence>
<dbReference type="AlphaFoldDB" id="A0A6H9WV47"/>
<sequence>MLSASGTLPQFDPEIPWTGQVASRSKEFEQGQWEAKAAASAIIRTMTAIMVSGVAAEVAATRT</sequence>
<keyword evidence="2" id="KW-1185">Reference proteome</keyword>
<comment type="caution">
    <text evidence="1">The sequence shown here is derived from an EMBL/GenBank/DDBJ whole genome shotgun (WGS) entry which is preliminary data.</text>
</comment>
<proteinExistence type="predicted"/>
<evidence type="ECO:0000313" key="1">
    <source>
        <dbReference type="EMBL" id="KAB1650384.1"/>
    </source>
</evidence>
<organism evidence="1 2">
    <name type="scientific">Pseudoclavibacter endophyticus</name>
    <dbReference type="NCBI Taxonomy" id="1778590"/>
    <lineage>
        <taxon>Bacteria</taxon>
        <taxon>Bacillati</taxon>
        <taxon>Actinomycetota</taxon>
        <taxon>Actinomycetes</taxon>
        <taxon>Micrococcales</taxon>
        <taxon>Microbacteriaceae</taxon>
        <taxon>Pseudoclavibacter</taxon>
    </lineage>
</organism>
<gene>
    <name evidence="1" type="ORF">F8O04_09465</name>
</gene>
<dbReference type="OrthoDB" id="4321663at2"/>
<dbReference type="Proteomes" id="UP000431744">
    <property type="component" value="Unassembled WGS sequence"/>
</dbReference>